<evidence type="ECO:0000256" key="3">
    <source>
        <dbReference type="ARBA" id="ARBA00022989"/>
    </source>
</evidence>
<evidence type="ECO:0000313" key="8">
    <source>
        <dbReference type="Proteomes" id="UP001592528"/>
    </source>
</evidence>
<dbReference type="InterPro" id="IPR002293">
    <property type="entry name" value="AA/rel_permease1"/>
</dbReference>
<gene>
    <name evidence="7" type="ORF">ACEZDJ_03825</name>
</gene>
<keyword evidence="8" id="KW-1185">Reference proteome</keyword>
<feature type="transmembrane region" description="Helical" evidence="6">
    <location>
        <begin position="268"/>
        <end position="291"/>
    </location>
</feature>
<feature type="transmembrane region" description="Helical" evidence="6">
    <location>
        <begin position="312"/>
        <end position="333"/>
    </location>
</feature>
<feature type="transmembrane region" description="Helical" evidence="6">
    <location>
        <begin position="91"/>
        <end position="118"/>
    </location>
</feature>
<reference evidence="7 8" key="1">
    <citation type="submission" date="2024-09" db="EMBL/GenBank/DDBJ databases">
        <authorList>
            <person name="Lee S.D."/>
        </authorList>
    </citation>
    <scope>NUCLEOTIDE SEQUENCE [LARGE SCALE GENOMIC DNA]</scope>
    <source>
        <strain evidence="7 8">N1-5</strain>
    </source>
</reference>
<feature type="transmembrane region" description="Helical" evidence="6">
    <location>
        <begin position="221"/>
        <end position="242"/>
    </location>
</feature>
<feature type="compositionally biased region" description="Pro residues" evidence="5">
    <location>
        <begin position="11"/>
        <end position="30"/>
    </location>
</feature>
<feature type="transmembrane region" description="Helical" evidence="6">
    <location>
        <begin position="411"/>
        <end position="429"/>
    </location>
</feature>
<accession>A0ABV6UG47</accession>
<feature type="transmembrane region" description="Helical" evidence="6">
    <location>
        <begin position="498"/>
        <end position="516"/>
    </location>
</feature>
<protein>
    <submittedName>
        <fullName evidence="7">APC family permease</fullName>
    </submittedName>
</protein>
<sequence>MDSRTSVSSPAPAPADGPPSPPPSVAPPAAPSALPVLPESLGYRVKKGLLGKPLVTEQLSHEKLSNPVALGVLASDCISSSAYGSEAMLTILIPVIGVAAFTLLLPVTLAILCVLTLLTLSYRDVVMAYTRAGGSYVVARENFGPNVAQVAAVALLIDYIVTVAVQTAAGTTALLSLVHLLGGDAYNWVDNYQLLISVCIVLLLCWGNLRGIREAGKAFALPAYLFMAGMGLLFVVAGIRLLSGDLPKADVHAHGALGLGLDGNHSSLLMGASVFLVLKAFANGGTSLTGLEAISNGVSAFRNPQGPNARKTLVAMSLTLGILVLGVSGLAYLTHSIPFSSGNPSVLSQEADLVFGSTWIGQAALVFLQLATALILYTGANTSFNGFPFLASFVAEDSFLPRQLTRRGHRLAFSSGILTLTGVSLALLIGTDAKLDKLLGLYAIGVFTGFFMAGTGLVKHHWTRRERGRTAKLIINALAAAASITIVAIFAITKFTEGAWMVVVLFPIGVFSLIRVNRRYREEAEALAAAPADTTAPRHRRQLMYILVDRVDLAALKAIAYARSLRPQEIRAIHFMIDSREAEKLAAQWAEAEVGDLPLEIVQCPDRRITRALLELITRNTADRKSQITLLIPERNYSPVLGRLLHRRTADHIARAVGKLPNVVATIVPFDVILPDHPSRAEAEADSTVTV</sequence>
<feature type="transmembrane region" description="Helical" evidence="6">
    <location>
        <begin position="470"/>
        <end position="492"/>
    </location>
</feature>
<dbReference type="Pfam" id="PF13520">
    <property type="entry name" value="AA_permease_2"/>
    <property type="match status" value="1"/>
</dbReference>
<feature type="region of interest" description="Disordered" evidence="5">
    <location>
        <begin position="1"/>
        <end position="30"/>
    </location>
</feature>
<organism evidence="7 8">
    <name type="scientific">Streptacidiphilus cavernicola</name>
    <dbReference type="NCBI Taxonomy" id="3342716"/>
    <lineage>
        <taxon>Bacteria</taxon>
        <taxon>Bacillati</taxon>
        <taxon>Actinomycetota</taxon>
        <taxon>Actinomycetes</taxon>
        <taxon>Kitasatosporales</taxon>
        <taxon>Streptomycetaceae</taxon>
        <taxon>Streptacidiphilus</taxon>
    </lineage>
</organism>
<comment type="subcellular location">
    <subcellularLocation>
        <location evidence="1">Membrane</location>
        <topology evidence="1">Multi-pass membrane protein</topology>
    </subcellularLocation>
</comment>
<evidence type="ECO:0000256" key="4">
    <source>
        <dbReference type="ARBA" id="ARBA00023136"/>
    </source>
</evidence>
<comment type="caution">
    <text evidence="7">The sequence shown here is derived from an EMBL/GenBank/DDBJ whole genome shotgun (WGS) entry which is preliminary data.</text>
</comment>
<dbReference type="InterPro" id="IPR053153">
    <property type="entry name" value="APC_K+_Transporter"/>
</dbReference>
<evidence type="ECO:0000256" key="1">
    <source>
        <dbReference type="ARBA" id="ARBA00004141"/>
    </source>
</evidence>
<proteinExistence type="predicted"/>
<feature type="transmembrane region" description="Helical" evidence="6">
    <location>
        <begin position="192"/>
        <end position="209"/>
    </location>
</feature>
<dbReference type="RefSeq" id="WP_084715177.1">
    <property type="nucleotide sequence ID" value="NZ_JBHEZZ010000002.1"/>
</dbReference>
<keyword evidence="4 6" id="KW-0472">Membrane</keyword>
<feature type="compositionally biased region" description="Low complexity" evidence="5">
    <location>
        <begin position="1"/>
        <end position="10"/>
    </location>
</feature>
<dbReference type="Gene3D" id="1.20.1740.10">
    <property type="entry name" value="Amino acid/polyamine transporter I"/>
    <property type="match status" value="1"/>
</dbReference>
<name>A0ABV6UG47_9ACTN</name>
<evidence type="ECO:0000256" key="5">
    <source>
        <dbReference type="SAM" id="MobiDB-lite"/>
    </source>
</evidence>
<feature type="transmembrane region" description="Helical" evidence="6">
    <location>
        <begin position="441"/>
        <end position="458"/>
    </location>
</feature>
<dbReference type="PANTHER" id="PTHR47704">
    <property type="entry name" value="POTASSIUM TRANSPORTER KIMA"/>
    <property type="match status" value="1"/>
</dbReference>
<evidence type="ECO:0000313" key="7">
    <source>
        <dbReference type="EMBL" id="MFC1400415.1"/>
    </source>
</evidence>
<keyword evidence="3 6" id="KW-1133">Transmembrane helix</keyword>
<feature type="transmembrane region" description="Helical" evidence="6">
    <location>
        <begin position="150"/>
        <end position="180"/>
    </location>
</feature>
<dbReference type="PANTHER" id="PTHR47704:SF1">
    <property type="entry name" value="POTASSIUM TRANSPORTER KIMA"/>
    <property type="match status" value="1"/>
</dbReference>
<evidence type="ECO:0000256" key="2">
    <source>
        <dbReference type="ARBA" id="ARBA00022692"/>
    </source>
</evidence>
<feature type="transmembrane region" description="Helical" evidence="6">
    <location>
        <begin position="353"/>
        <end position="377"/>
    </location>
</feature>
<evidence type="ECO:0000256" key="6">
    <source>
        <dbReference type="SAM" id="Phobius"/>
    </source>
</evidence>
<dbReference type="EMBL" id="JBHEZZ010000002">
    <property type="protein sequence ID" value="MFC1400415.1"/>
    <property type="molecule type" value="Genomic_DNA"/>
</dbReference>
<keyword evidence="2 6" id="KW-0812">Transmembrane</keyword>
<dbReference type="Proteomes" id="UP001592528">
    <property type="component" value="Unassembled WGS sequence"/>
</dbReference>